<dbReference type="EMBL" id="VRZA01000008">
    <property type="protein sequence ID" value="TXS90284.1"/>
    <property type="molecule type" value="Genomic_DNA"/>
</dbReference>
<evidence type="ECO:0000256" key="1">
    <source>
        <dbReference type="SAM" id="SignalP"/>
    </source>
</evidence>
<comment type="caution">
    <text evidence="2">The sequence shown here is derived from an EMBL/GenBank/DDBJ whole genome shotgun (WGS) entry which is preliminary data.</text>
</comment>
<evidence type="ECO:0008006" key="4">
    <source>
        <dbReference type="Google" id="ProtNLM"/>
    </source>
</evidence>
<evidence type="ECO:0000313" key="3">
    <source>
        <dbReference type="Proteomes" id="UP000321039"/>
    </source>
</evidence>
<organism evidence="2 3">
    <name type="scientific">Parahaliea maris</name>
    <dbReference type="NCBI Taxonomy" id="2716870"/>
    <lineage>
        <taxon>Bacteria</taxon>
        <taxon>Pseudomonadati</taxon>
        <taxon>Pseudomonadota</taxon>
        <taxon>Gammaproteobacteria</taxon>
        <taxon>Cellvibrionales</taxon>
        <taxon>Halieaceae</taxon>
        <taxon>Parahaliea</taxon>
    </lineage>
</organism>
<dbReference type="InterPro" id="IPR032710">
    <property type="entry name" value="NTF2-like_dom_sf"/>
</dbReference>
<gene>
    <name evidence="2" type="ORF">FV139_18685</name>
</gene>
<name>A0A5C8ZR50_9GAMM</name>
<keyword evidence="3" id="KW-1185">Reference proteome</keyword>
<reference evidence="2 3" key="1">
    <citation type="submission" date="2019-08" db="EMBL/GenBank/DDBJ databases">
        <title>Parahaliea maris sp. nov., isolated from the surface seawater.</title>
        <authorList>
            <person name="Liu Y."/>
        </authorList>
    </citation>
    <scope>NUCLEOTIDE SEQUENCE [LARGE SCALE GENOMIC DNA]</scope>
    <source>
        <strain evidence="2 3">HSLHS9</strain>
    </source>
</reference>
<sequence length="181" mass="19877">MRLMQQAIHRLTANLVTCAVILMVPGSVTAGDHDYSLADSPNKLTALRYIYLANNEGRFAEARKQFYDPAALEEDDKRRRARLKEITLASGVAAPEKASLPPPPSPVFTVKRVVEEGDVVVVLAFVEGVGIGDQITTFMGTPGGTKIGDAVVEIFRFNAQGKILRKWDVIEPLSEATYDFR</sequence>
<dbReference type="Gene3D" id="3.10.450.50">
    <property type="match status" value="1"/>
</dbReference>
<feature type="chain" id="PRO_5022881922" description="Ester cyclase" evidence="1">
    <location>
        <begin position="31"/>
        <end position="181"/>
    </location>
</feature>
<proteinExistence type="predicted"/>
<evidence type="ECO:0000313" key="2">
    <source>
        <dbReference type="EMBL" id="TXS90284.1"/>
    </source>
</evidence>
<dbReference type="AlphaFoldDB" id="A0A5C8ZR50"/>
<dbReference type="Proteomes" id="UP000321039">
    <property type="component" value="Unassembled WGS sequence"/>
</dbReference>
<keyword evidence="1" id="KW-0732">Signal</keyword>
<dbReference type="SUPFAM" id="SSF54427">
    <property type="entry name" value="NTF2-like"/>
    <property type="match status" value="1"/>
</dbReference>
<dbReference type="RefSeq" id="WP_148070000.1">
    <property type="nucleotide sequence ID" value="NZ_VRZA01000008.1"/>
</dbReference>
<accession>A0A5C8ZR50</accession>
<protein>
    <recommendedName>
        <fullName evidence="4">Ester cyclase</fullName>
    </recommendedName>
</protein>
<feature type="signal peptide" evidence="1">
    <location>
        <begin position="1"/>
        <end position="30"/>
    </location>
</feature>